<protein>
    <submittedName>
        <fullName evidence="2">DUF4158 domain-containing protein</fullName>
    </submittedName>
</protein>
<evidence type="ECO:0000313" key="2">
    <source>
        <dbReference type="EMBL" id="XDQ02593.1"/>
    </source>
</evidence>
<name>A0AB39M8Z6_9ACTN</name>
<evidence type="ECO:0000259" key="1">
    <source>
        <dbReference type="Pfam" id="PF13700"/>
    </source>
</evidence>
<sequence>MAQQVRVPSEEWAGYDWQGRAIKRHRVEIRSAFGFRECTAEDQDQAQLAEWLVAELCGVELNRDRLAEAVVRCRGDRMEPPTPGRIARLVGSAVTTFEERFCAATWTGCRRRPVPGWTTWSARTQAGKGRRAAACRSSPS</sequence>
<feature type="domain" description="DUF4158" evidence="1">
    <location>
        <begin position="2"/>
        <end position="93"/>
    </location>
</feature>
<accession>A0AB39M8Z6</accession>
<dbReference type="RefSeq" id="WP_369188708.1">
    <property type="nucleotide sequence ID" value="NZ_CP163431.1"/>
</dbReference>
<dbReference type="EMBL" id="CP163431">
    <property type="protein sequence ID" value="XDQ02593.1"/>
    <property type="molecule type" value="Genomic_DNA"/>
</dbReference>
<gene>
    <name evidence="2" type="ORF">AB5J58_21340</name>
</gene>
<proteinExistence type="predicted"/>
<dbReference type="InterPro" id="IPR025296">
    <property type="entry name" value="DUF4158"/>
</dbReference>
<reference evidence="2" key="1">
    <citation type="submission" date="2024-07" db="EMBL/GenBank/DDBJ databases">
        <authorList>
            <person name="Yu S.T."/>
        </authorList>
    </citation>
    <scope>NUCLEOTIDE SEQUENCE</scope>
    <source>
        <strain evidence="2">R08</strain>
    </source>
</reference>
<dbReference type="Pfam" id="PF13700">
    <property type="entry name" value="DUF4158"/>
    <property type="match status" value="1"/>
</dbReference>
<organism evidence="2">
    <name type="scientific">Streptomyces sp. R08</name>
    <dbReference type="NCBI Taxonomy" id="3238624"/>
    <lineage>
        <taxon>Bacteria</taxon>
        <taxon>Bacillati</taxon>
        <taxon>Actinomycetota</taxon>
        <taxon>Actinomycetes</taxon>
        <taxon>Kitasatosporales</taxon>
        <taxon>Streptomycetaceae</taxon>
        <taxon>Streptomyces</taxon>
    </lineage>
</organism>
<dbReference type="AlphaFoldDB" id="A0AB39M8Z6"/>